<dbReference type="EMBL" id="AFQF01000485">
    <property type="protein sequence ID" value="EGU88047.1"/>
    <property type="molecule type" value="Genomic_DNA"/>
</dbReference>
<proteinExistence type="predicted"/>
<dbReference type="AlphaFoldDB" id="F9F4R8"/>
<reference evidence="2" key="1">
    <citation type="journal article" date="2012" name="Mol. Plant Microbe Interact.">
        <title>A highly conserved effector in Fusarium oxysporum is required for full virulence on Arabidopsis.</title>
        <authorList>
            <person name="Thatcher L.F."/>
            <person name="Gardiner D.M."/>
            <person name="Kazan K."/>
            <person name="Manners J."/>
        </authorList>
    </citation>
    <scope>NUCLEOTIDE SEQUENCE [LARGE SCALE GENOMIC DNA]</scope>
    <source>
        <strain evidence="2">Fo5176</strain>
    </source>
</reference>
<sequence length="205" mass="23159">MSFSHQDNPPNPFSGEDVQQHGFNGKHRDWSINQYERPDEKKPENAKDLELQSCERKESAGNDQDSQSQPRNDQNKTAKTNKCNCRHQQAATEPSRPKEKTESRKTEGESEDDTVGTEGLSIRLGLCSLTRQSVSAFILDYLTYQADLYAAASQGVNWSVEELIDHGADSESLTSLNREAVYFLLCLEEFSRSQKLNLESKVDQP</sequence>
<evidence type="ECO:0000313" key="2">
    <source>
        <dbReference type="EMBL" id="EGU88047.1"/>
    </source>
</evidence>
<feature type="region of interest" description="Disordered" evidence="1">
    <location>
        <begin position="1"/>
        <end position="116"/>
    </location>
</feature>
<organism evidence="2">
    <name type="scientific">Fusarium oxysporum (strain Fo5176)</name>
    <name type="common">Fusarium vascular wilt</name>
    <dbReference type="NCBI Taxonomy" id="660025"/>
    <lineage>
        <taxon>Eukaryota</taxon>
        <taxon>Fungi</taxon>
        <taxon>Dikarya</taxon>
        <taxon>Ascomycota</taxon>
        <taxon>Pezizomycotina</taxon>
        <taxon>Sordariomycetes</taxon>
        <taxon>Hypocreomycetidae</taxon>
        <taxon>Hypocreales</taxon>
        <taxon>Nectriaceae</taxon>
        <taxon>Fusarium</taxon>
        <taxon>Fusarium oxysporum species complex</taxon>
    </lineage>
</organism>
<name>F9F4R8_FUSOF</name>
<gene>
    <name evidence="2" type="ORF">FOXB_01393</name>
</gene>
<feature type="compositionally biased region" description="Basic and acidic residues" evidence="1">
    <location>
        <begin position="95"/>
        <end position="108"/>
    </location>
</feature>
<comment type="caution">
    <text evidence="2">The sequence shown here is derived from an EMBL/GenBank/DDBJ whole genome shotgun (WGS) entry which is preliminary data.</text>
</comment>
<feature type="compositionally biased region" description="Basic and acidic residues" evidence="1">
    <location>
        <begin position="26"/>
        <end position="60"/>
    </location>
</feature>
<protein>
    <submittedName>
        <fullName evidence="2">Uncharacterized protein</fullName>
    </submittedName>
</protein>
<evidence type="ECO:0000256" key="1">
    <source>
        <dbReference type="SAM" id="MobiDB-lite"/>
    </source>
</evidence>
<dbReference type="OrthoDB" id="5082877at2759"/>
<feature type="compositionally biased region" description="Polar residues" evidence="1">
    <location>
        <begin position="61"/>
        <end position="92"/>
    </location>
</feature>
<accession>F9F4R8</accession>